<dbReference type="EMBL" id="CP048635">
    <property type="protein sequence ID" value="QIB40493.1"/>
    <property type="molecule type" value="Genomic_DNA"/>
</dbReference>
<keyword evidence="1" id="KW-0732">Signal</keyword>
<keyword evidence="3" id="KW-1185">Reference proteome</keyword>
<feature type="signal peptide" evidence="1">
    <location>
        <begin position="1"/>
        <end position="23"/>
    </location>
</feature>
<dbReference type="KEGG" id="roy:G3A56_21790"/>
<feature type="chain" id="PRO_5029727351" description="Histidine kinase" evidence="1">
    <location>
        <begin position="24"/>
        <end position="125"/>
    </location>
</feature>
<evidence type="ECO:0000313" key="2">
    <source>
        <dbReference type="EMBL" id="QIB40493.1"/>
    </source>
</evidence>
<dbReference type="AlphaFoldDB" id="A0A7L5BNV0"/>
<name>A0A7L5BNV0_9HYPH</name>
<dbReference type="Proteomes" id="UP000464865">
    <property type="component" value="Chromosome M15-12"/>
</dbReference>
<proteinExistence type="predicted"/>
<sequence>MKKILLVATLFMAFVTVTNFTNAAVAATIVSDLGDLSTFKTIAKDTLALVAKGDLATAKKRITDFETAWDKNEPTLYPMNKTEWGVIDDAADAAIRSLRRSNPDATEAEQAVTGLLNVLDDPVAH</sequence>
<accession>A0A7L5BNV0</accession>
<evidence type="ECO:0008006" key="4">
    <source>
        <dbReference type="Google" id="ProtNLM"/>
    </source>
</evidence>
<evidence type="ECO:0000256" key="1">
    <source>
        <dbReference type="SAM" id="SignalP"/>
    </source>
</evidence>
<organism evidence="2 3">
    <name type="scientific">Rhizobium oryzihabitans</name>
    <dbReference type="NCBI Taxonomy" id="2267833"/>
    <lineage>
        <taxon>Bacteria</taxon>
        <taxon>Pseudomonadati</taxon>
        <taxon>Pseudomonadota</taxon>
        <taxon>Alphaproteobacteria</taxon>
        <taxon>Hyphomicrobiales</taxon>
        <taxon>Rhizobiaceae</taxon>
        <taxon>Rhizobium/Agrobacterium group</taxon>
        <taxon>Rhizobium</taxon>
    </lineage>
</organism>
<evidence type="ECO:0000313" key="3">
    <source>
        <dbReference type="Proteomes" id="UP000464865"/>
    </source>
</evidence>
<protein>
    <recommendedName>
        <fullName evidence="4">Histidine kinase</fullName>
    </recommendedName>
</protein>
<dbReference type="RefSeq" id="WP_035242954.1">
    <property type="nucleotide sequence ID" value="NZ_CP048635.1"/>
</dbReference>
<reference evidence="2 3" key="1">
    <citation type="submission" date="2020-02" db="EMBL/GenBank/DDBJ databases">
        <title>Plant-Promoting Endophytic Bacterium Rhizobium oryzihabitans sp. nov., Isolated from the Root of Rice.</title>
        <authorList>
            <person name="zhao J."/>
            <person name="Zhang G."/>
        </authorList>
    </citation>
    <scope>NUCLEOTIDE SEQUENCE [LARGE SCALE GENOMIC DNA]</scope>
    <source>
        <strain evidence="2 3">M15</strain>
    </source>
</reference>
<gene>
    <name evidence="2" type="ORF">G3A56_21790</name>
</gene>